<dbReference type="InterPro" id="IPR001387">
    <property type="entry name" value="Cro/C1-type_HTH"/>
</dbReference>
<dbReference type="Pfam" id="PF13443">
    <property type="entry name" value="HTH_26"/>
    <property type="match status" value="1"/>
</dbReference>
<protein>
    <submittedName>
        <fullName evidence="2">Putative transcriptional regulator</fullName>
    </submittedName>
</protein>
<dbReference type="Gene3D" id="1.10.260.40">
    <property type="entry name" value="lambda repressor-like DNA-binding domains"/>
    <property type="match status" value="1"/>
</dbReference>
<dbReference type="CDD" id="cd00093">
    <property type="entry name" value="HTH_XRE"/>
    <property type="match status" value="1"/>
</dbReference>
<reference evidence="2 3" key="1">
    <citation type="submission" date="2016-10" db="EMBL/GenBank/DDBJ databases">
        <authorList>
            <person name="de Groot N.N."/>
        </authorList>
    </citation>
    <scope>NUCLEOTIDE SEQUENCE [LARGE SCALE GENOMIC DNA]</scope>
    <source>
        <strain evidence="2 3">Sb09</strain>
    </source>
</reference>
<dbReference type="Proteomes" id="UP000183162">
    <property type="component" value="Unassembled WGS sequence"/>
</dbReference>
<dbReference type="SMART" id="SM00530">
    <property type="entry name" value="HTH_XRE"/>
    <property type="match status" value="1"/>
</dbReference>
<feature type="domain" description="HTH cro/C1-type" evidence="1">
    <location>
        <begin position="18"/>
        <end position="60"/>
    </location>
</feature>
<sequence>MLMNNLLVVFAQKRTNASKVSKDTGVAKSTISKIINNKTDVKLSTLIKLCNSLEVALSDLVEFLPDELKKR</sequence>
<dbReference type="InterPro" id="IPR010982">
    <property type="entry name" value="Lambda_DNA-bd_dom_sf"/>
</dbReference>
<dbReference type="GO" id="GO:0003677">
    <property type="term" value="F:DNA binding"/>
    <property type="evidence" value="ECO:0007669"/>
    <property type="project" value="InterPro"/>
</dbReference>
<dbReference type="PROSITE" id="PS50943">
    <property type="entry name" value="HTH_CROC1"/>
    <property type="match status" value="1"/>
</dbReference>
<evidence type="ECO:0000259" key="1">
    <source>
        <dbReference type="PROSITE" id="PS50943"/>
    </source>
</evidence>
<dbReference type="RefSeq" id="WP_074566315.1">
    <property type="nucleotide sequence ID" value="NZ_FNGX01000001.1"/>
</dbReference>
<dbReference type="EMBL" id="FNGX01000001">
    <property type="protein sequence ID" value="SDL34477.1"/>
    <property type="molecule type" value="Genomic_DNA"/>
</dbReference>
<organism evidence="2 3">
    <name type="scientific">Streptococcus equinus</name>
    <name type="common">Streptococcus bovis</name>
    <dbReference type="NCBI Taxonomy" id="1335"/>
    <lineage>
        <taxon>Bacteria</taxon>
        <taxon>Bacillati</taxon>
        <taxon>Bacillota</taxon>
        <taxon>Bacilli</taxon>
        <taxon>Lactobacillales</taxon>
        <taxon>Streptococcaceae</taxon>
        <taxon>Streptococcus</taxon>
    </lineage>
</organism>
<proteinExistence type="predicted"/>
<evidence type="ECO:0000313" key="2">
    <source>
        <dbReference type="EMBL" id="SDL34477.1"/>
    </source>
</evidence>
<name>A0A1G9JA40_STREI</name>
<dbReference type="OrthoDB" id="2899891at2"/>
<dbReference type="AlphaFoldDB" id="A0A1G9JA40"/>
<dbReference type="SUPFAM" id="SSF47413">
    <property type="entry name" value="lambda repressor-like DNA-binding domains"/>
    <property type="match status" value="1"/>
</dbReference>
<gene>
    <name evidence="2" type="ORF">SAMN05216400_0529</name>
</gene>
<accession>A0A1G9JA40</accession>
<evidence type="ECO:0000313" key="3">
    <source>
        <dbReference type="Proteomes" id="UP000183162"/>
    </source>
</evidence>